<dbReference type="PANTHER" id="PTHR43413:SF1">
    <property type="entry name" value="SIROHEME DECARBOXYLASE NIRL SUBUNIT"/>
    <property type="match status" value="1"/>
</dbReference>
<dbReference type="SUPFAM" id="SSF54909">
    <property type="entry name" value="Dimeric alpha+beta barrel"/>
    <property type="match status" value="1"/>
</dbReference>
<evidence type="ECO:0000313" key="8">
    <source>
        <dbReference type="EMBL" id="GAA0200944.1"/>
    </source>
</evidence>
<keyword evidence="1" id="KW-0456">Lyase</keyword>
<name>A0ABP3CF12_9FIRM</name>
<dbReference type="InterPro" id="IPR053953">
    <property type="entry name" value="NirdL-like_HTH"/>
</dbReference>
<evidence type="ECO:0000256" key="3">
    <source>
        <dbReference type="ARBA" id="ARBA00023457"/>
    </source>
</evidence>
<dbReference type="InterPro" id="IPR036390">
    <property type="entry name" value="WH_DNA-bd_sf"/>
</dbReference>
<dbReference type="EMBL" id="BAAACR010000001">
    <property type="protein sequence ID" value="GAA0200944.1"/>
    <property type="molecule type" value="Genomic_DNA"/>
</dbReference>
<dbReference type="InterPro" id="IPR050684">
    <property type="entry name" value="HTH-Siroheme_Decarb"/>
</dbReference>
<feature type="domain" description="Siroheme decarboxylase AsnC-like ligand binding" evidence="6">
    <location>
        <begin position="64"/>
        <end position="144"/>
    </location>
</feature>
<evidence type="ECO:0000256" key="5">
    <source>
        <dbReference type="ARBA" id="ARBA00048470"/>
    </source>
</evidence>
<comment type="caution">
    <text evidence="8">The sequence shown here is derived from an EMBL/GenBank/DDBJ whole genome shotgun (WGS) entry which is preliminary data.</text>
</comment>
<organism evidence="8 9">
    <name type="scientific">Selenomonas dianae</name>
    <dbReference type="NCBI Taxonomy" id="135079"/>
    <lineage>
        <taxon>Bacteria</taxon>
        <taxon>Bacillati</taxon>
        <taxon>Bacillota</taxon>
        <taxon>Negativicutes</taxon>
        <taxon>Selenomonadales</taxon>
        <taxon>Selenomonadaceae</taxon>
        <taxon>Selenomonas</taxon>
    </lineage>
</organism>
<dbReference type="Gene3D" id="3.30.70.3460">
    <property type="match status" value="1"/>
</dbReference>
<sequence>MTALTDFDKRLLNLLQGNLPVCSRPFARLGEMLETTEEHVLSRLDDLKREGYLRRIGTFFNSEQLGYHGTLIALRVTEKHLVDVAQAVNRYAGATHNYEREGDYNLWFTLLTPSRHAEEKILADIAALPGVEGYMSLKANKRYKINVQFKLN</sequence>
<protein>
    <recommendedName>
        <fullName evidence="4">siroheme decarboxylase</fullName>
        <ecNumber evidence="4">4.1.1.111</ecNumber>
    </recommendedName>
</protein>
<dbReference type="EC" id="4.1.1.111" evidence="4"/>
<dbReference type="SUPFAM" id="SSF46785">
    <property type="entry name" value="Winged helix' DNA-binding domain"/>
    <property type="match status" value="1"/>
</dbReference>
<dbReference type="Gene3D" id="1.10.10.10">
    <property type="entry name" value="Winged helix-like DNA-binding domain superfamily/Winged helix DNA-binding domain"/>
    <property type="match status" value="1"/>
</dbReference>
<comment type="catalytic activity">
    <reaction evidence="5">
        <text>siroheme + 2 H(+) = 12,18-didecarboxysiroheme + 2 CO2</text>
        <dbReference type="Rhea" id="RHEA:19093"/>
        <dbReference type="ChEBI" id="CHEBI:15378"/>
        <dbReference type="ChEBI" id="CHEBI:16526"/>
        <dbReference type="ChEBI" id="CHEBI:60052"/>
        <dbReference type="ChEBI" id="CHEBI:140497"/>
        <dbReference type="EC" id="4.1.1.111"/>
    </reaction>
</comment>
<gene>
    <name evidence="8" type="ORF">GCM10008919_00350</name>
</gene>
<dbReference type="InterPro" id="IPR019888">
    <property type="entry name" value="Tscrpt_reg_AsnC-like"/>
</dbReference>
<evidence type="ECO:0000256" key="2">
    <source>
        <dbReference type="ARBA" id="ARBA00023444"/>
    </source>
</evidence>
<comment type="similarity">
    <text evidence="3">Belongs to the Ahb/Nir family.</text>
</comment>
<dbReference type="PANTHER" id="PTHR43413">
    <property type="entry name" value="TRANSCRIPTIONAL REGULATOR, ASNC FAMILY"/>
    <property type="match status" value="1"/>
</dbReference>
<dbReference type="Proteomes" id="UP001500399">
    <property type="component" value="Unassembled WGS sequence"/>
</dbReference>
<dbReference type="Pfam" id="PF22451">
    <property type="entry name" value="NirdL-like_HTH"/>
    <property type="match status" value="1"/>
</dbReference>
<dbReference type="SMART" id="SM00344">
    <property type="entry name" value="HTH_ASNC"/>
    <property type="match status" value="1"/>
</dbReference>
<evidence type="ECO:0000259" key="7">
    <source>
        <dbReference type="Pfam" id="PF22451"/>
    </source>
</evidence>
<dbReference type="RefSeq" id="WP_304988057.1">
    <property type="nucleotide sequence ID" value="NZ_BAAACR010000001.1"/>
</dbReference>
<evidence type="ECO:0000256" key="4">
    <source>
        <dbReference type="ARBA" id="ARBA00023471"/>
    </source>
</evidence>
<dbReference type="InterPro" id="IPR040523">
    <property type="entry name" value="AsnC_trans_reg2"/>
</dbReference>
<dbReference type="Pfam" id="PF17805">
    <property type="entry name" value="AsnC_trans_reg2"/>
    <property type="match status" value="1"/>
</dbReference>
<keyword evidence="9" id="KW-1185">Reference proteome</keyword>
<feature type="domain" description="Siroheme decarboxylase NirL-like HTH" evidence="7">
    <location>
        <begin position="8"/>
        <end position="54"/>
    </location>
</feature>
<accession>A0ABP3CF12</accession>
<comment type="pathway">
    <text evidence="2">Porphyrin-containing compound metabolism.</text>
</comment>
<reference evidence="9" key="1">
    <citation type="journal article" date="2019" name="Int. J. Syst. Evol. Microbiol.">
        <title>The Global Catalogue of Microorganisms (GCM) 10K type strain sequencing project: providing services to taxonomists for standard genome sequencing and annotation.</title>
        <authorList>
            <consortium name="The Broad Institute Genomics Platform"/>
            <consortium name="The Broad Institute Genome Sequencing Center for Infectious Disease"/>
            <person name="Wu L."/>
            <person name="Ma J."/>
        </authorList>
    </citation>
    <scope>NUCLEOTIDE SEQUENCE [LARGE SCALE GENOMIC DNA]</scope>
    <source>
        <strain evidence="9">JCM 8542</strain>
    </source>
</reference>
<proteinExistence type="inferred from homology"/>
<dbReference type="InterPro" id="IPR036388">
    <property type="entry name" value="WH-like_DNA-bd_sf"/>
</dbReference>
<evidence type="ECO:0000256" key="1">
    <source>
        <dbReference type="ARBA" id="ARBA00023239"/>
    </source>
</evidence>
<evidence type="ECO:0000313" key="9">
    <source>
        <dbReference type="Proteomes" id="UP001500399"/>
    </source>
</evidence>
<dbReference type="InterPro" id="IPR011008">
    <property type="entry name" value="Dimeric_a/b-barrel"/>
</dbReference>
<evidence type="ECO:0000259" key="6">
    <source>
        <dbReference type="Pfam" id="PF17805"/>
    </source>
</evidence>